<sequence length="63" mass="6645">MHPAMMWHHPLKNNKAAAYAGARKGVAMLTNARKGAATLTNARKGAAMLTNARKKGGLAAFQV</sequence>
<protein>
    <submittedName>
        <fullName evidence="1">Uncharacterized protein</fullName>
    </submittedName>
</protein>
<evidence type="ECO:0000313" key="1">
    <source>
        <dbReference type="EMBL" id="GCE03346.1"/>
    </source>
</evidence>
<gene>
    <name evidence="1" type="ORF">KDAU_06750</name>
</gene>
<accession>A0A401Z971</accession>
<proteinExistence type="predicted"/>
<dbReference type="Proteomes" id="UP000287224">
    <property type="component" value="Unassembled WGS sequence"/>
</dbReference>
<dbReference type="EMBL" id="BIFQ01000001">
    <property type="protein sequence ID" value="GCE03346.1"/>
    <property type="molecule type" value="Genomic_DNA"/>
</dbReference>
<reference evidence="2" key="1">
    <citation type="submission" date="2018-12" db="EMBL/GenBank/DDBJ databases">
        <title>Tengunoibacter tsumagoiensis gen. nov., sp. nov., Dictyobacter kobayashii sp. nov., D. alpinus sp. nov., and D. joshuensis sp. nov. and description of Dictyobacteraceae fam. nov. within the order Ktedonobacterales isolated from Tengu-no-mugimeshi.</title>
        <authorList>
            <person name="Wang C.M."/>
            <person name="Zheng Y."/>
            <person name="Sakai Y."/>
            <person name="Toyoda A."/>
            <person name="Minakuchi Y."/>
            <person name="Abe K."/>
            <person name="Yokota A."/>
            <person name="Yabe S."/>
        </authorList>
    </citation>
    <scope>NUCLEOTIDE SEQUENCE [LARGE SCALE GENOMIC DNA]</scope>
    <source>
        <strain evidence="2">S-27</strain>
    </source>
</reference>
<dbReference type="AlphaFoldDB" id="A0A401Z971"/>
<name>A0A401Z971_9CHLR</name>
<organism evidence="1 2">
    <name type="scientific">Dictyobacter aurantiacus</name>
    <dbReference type="NCBI Taxonomy" id="1936993"/>
    <lineage>
        <taxon>Bacteria</taxon>
        <taxon>Bacillati</taxon>
        <taxon>Chloroflexota</taxon>
        <taxon>Ktedonobacteria</taxon>
        <taxon>Ktedonobacterales</taxon>
        <taxon>Dictyobacteraceae</taxon>
        <taxon>Dictyobacter</taxon>
    </lineage>
</organism>
<comment type="caution">
    <text evidence="1">The sequence shown here is derived from an EMBL/GenBank/DDBJ whole genome shotgun (WGS) entry which is preliminary data.</text>
</comment>
<keyword evidence="2" id="KW-1185">Reference proteome</keyword>
<evidence type="ECO:0000313" key="2">
    <source>
        <dbReference type="Proteomes" id="UP000287224"/>
    </source>
</evidence>